<dbReference type="Pfam" id="PF26002">
    <property type="entry name" value="Beta-barrel_AprE"/>
    <property type="match status" value="1"/>
</dbReference>
<dbReference type="EMBL" id="CP000302">
    <property type="protein sequence ID" value="ABE53768.1"/>
    <property type="molecule type" value="Genomic_DNA"/>
</dbReference>
<proteinExistence type="inferred from homology"/>
<dbReference type="STRING" id="318161.Sden_0476"/>
<feature type="transmembrane region" description="Helical" evidence="2">
    <location>
        <begin position="27"/>
        <end position="49"/>
    </location>
</feature>
<keyword evidence="2" id="KW-0472">Membrane</keyword>
<evidence type="ECO:0000256" key="1">
    <source>
        <dbReference type="ARBA" id="ARBA00009477"/>
    </source>
</evidence>
<dbReference type="OrthoDB" id="9775513at2"/>
<keyword evidence="6" id="KW-1185">Reference proteome</keyword>
<dbReference type="InterPro" id="IPR058625">
    <property type="entry name" value="MdtA-like_BSH"/>
</dbReference>
<keyword evidence="2" id="KW-0812">Transmembrane</keyword>
<dbReference type="SUPFAM" id="SSF51230">
    <property type="entry name" value="Single hybrid motif"/>
    <property type="match status" value="1"/>
</dbReference>
<gene>
    <name evidence="5" type="ordered locus">Sden_0476</name>
</gene>
<dbReference type="eggNOG" id="COG0845">
    <property type="taxonomic scope" value="Bacteria"/>
</dbReference>
<dbReference type="Gene3D" id="2.40.50.100">
    <property type="match status" value="1"/>
</dbReference>
<dbReference type="KEGG" id="sdn:Sden_0476"/>
<dbReference type="PRINTS" id="PR01490">
    <property type="entry name" value="RTXTOXIND"/>
</dbReference>
<dbReference type="AlphaFoldDB" id="Q12S08"/>
<evidence type="ECO:0000313" key="5">
    <source>
        <dbReference type="EMBL" id="ABE53768.1"/>
    </source>
</evidence>
<dbReference type="PANTHER" id="PTHR30386:SF28">
    <property type="entry name" value="EXPORTED PROTEIN"/>
    <property type="match status" value="1"/>
</dbReference>
<dbReference type="HOGENOM" id="CLU_023976_4_2_6"/>
<dbReference type="Gene3D" id="2.40.30.170">
    <property type="match status" value="1"/>
</dbReference>
<name>Q12S08_SHEDO</name>
<evidence type="ECO:0000259" key="4">
    <source>
        <dbReference type="Pfam" id="PF26002"/>
    </source>
</evidence>
<evidence type="ECO:0000256" key="2">
    <source>
        <dbReference type="SAM" id="Phobius"/>
    </source>
</evidence>
<sequence>MSDLFRKQVLEKNKTTYYGKAVVAVPVHYSIILFFLSITVISILAFLFYSDYAKKEKVKGYLVPTNGLARVYSHTSGVVSQIAVKEGDIVTKGDTLLSVSNDKFLQNSLSSDQEKIKQIDKQINLVKGQLAQYDSLFKERALRLNRIIHFLKKEQIELALQGSLLRDRVQLAKDRLDNIKTLQIDNFASQSEVKTQLDLVLDFQQRTQEHNTIVLKSETNLANALNDKARLPFEKQQQVDQLNIELSKLANNKTAILENNNLVLKAPITGTVSSIKFNIGEFASSGDYLVIIIPSDSELEAEVFVPTRAIAFIKEGDEVNIKLDAFPFQKFGVTHGEVSHVAKNIIFSAETTSKLSFNEPVYKIKVRLAQQYIKTYGNKTALIPGMLLQADINTGKRTLIEWLLEPLFIINGY</sequence>
<accession>Q12S08</accession>
<dbReference type="RefSeq" id="WP_011494934.1">
    <property type="nucleotide sequence ID" value="NC_007954.1"/>
</dbReference>
<evidence type="ECO:0000259" key="3">
    <source>
        <dbReference type="Pfam" id="PF25917"/>
    </source>
</evidence>
<dbReference type="InterPro" id="IPR058982">
    <property type="entry name" value="Beta-barrel_AprE"/>
</dbReference>
<reference evidence="5 6" key="1">
    <citation type="submission" date="2006-03" db="EMBL/GenBank/DDBJ databases">
        <title>Complete sequence of Shewanella denitrificans OS217.</title>
        <authorList>
            <consortium name="US DOE Joint Genome Institute"/>
            <person name="Copeland A."/>
            <person name="Lucas S."/>
            <person name="Lapidus A."/>
            <person name="Barry K."/>
            <person name="Detter J.C."/>
            <person name="Glavina del Rio T."/>
            <person name="Hammon N."/>
            <person name="Israni S."/>
            <person name="Dalin E."/>
            <person name="Tice H."/>
            <person name="Pitluck S."/>
            <person name="Brettin T."/>
            <person name="Bruce D."/>
            <person name="Han C."/>
            <person name="Tapia R."/>
            <person name="Gilna P."/>
            <person name="Kiss H."/>
            <person name="Schmutz J."/>
            <person name="Larimer F."/>
            <person name="Land M."/>
            <person name="Hauser L."/>
            <person name="Kyrpides N."/>
            <person name="Lykidis A."/>
            <person name="Richardson P."/>
        </authorList>
    </citation>
    <scope>NUCLEOTIDE SEQUENCE [LARGE SCALE GENOMIC DNA]</scope>
    <source>
        <strain evidence="6">OS217 / ATCC BAA-1090 / DSM 15013</strain>
    </source>
</reference>
<dbReference type="PANTHER" id="PTHR30386">
    <property type="entry name" value="MEMBRANE FUSION SUBUNIT OF EMRAB-TOLC MULTIDRUG EFFLUX PUMP"/>
    <property type="match status" value="1"/>
</dbReference>
<dbReference type="InterPro" id="IPR011053">
    <property type="entry name" value="Single_hybrid_motif"/>
</dbReference>
<organism evidence="5 6">
    <name type="scientific">Shewanella denitrificans (strain OS217 / ATCC BAA-1090 / DSM 15013)</name>
    <dbReference type="NCBI Taxonomy" id="318161"/>
    <lineage>
        <taxon>Bacteria</taxon>
        <taxon>Pseudomonadati</taxon>
        <taxon>Pseudomonadota</taxon>
        <taxon>Gammaproteobacteria</taxon>
        <taxon>Alteromonadales</taxon>
        <taxon>Shewanellaceae</taxon>
        <taxon>Shewanella</taxon>
    </lineage>
</organism>
<dbReference type="Pfam" id="PF25917">
    <property type="entry name" value="BSH_RND"/>
    <property type="match status" value="1"/>
</dbReference>
<feature type="domain" description="Multidrug resistance protein MdtA-like barrel-sandwich hybrid" evidence="3">
    <location>
        <begin position="69"/>
        <end position="293"/>
    </location>
</feature>
<dbReference type="Proteomes" id="UP000001982">
    <property type="component" value="Chromosome"/>
</dbReference>
<keyword evidence="2" id="KW-1133">Transmembrane helix</keyword>
<dbReference type="InterPro" id="IPR050739">
    <property type="entry name" value="MFP"/>
</dbReference>
<comment type="similarity">
    <text evidence="1">Belongs to the membrane fusion protein (MFP) (TC 8.A.1) family.</text>
</comment>
<evidence type="ECO:0000313" key="6">
    <source>
        <dbReference type="Proteomes" id="UP000001982"/>
    </source>
</evidence>
<protein>
    <submittedName>
        <fullName evidence="5">Secretion protein HlyD</fullName>
    </submittedName>
</protein>
<feature type="domain" description="AprE-like beta-barrel" evidence="4">
    <location>
        <begin position="300"/>
        <end position="395"/>
    </location>
</feature>